<comment type="caution">
    <text evidence="2">The sequence shown here is derived from an EMBL/GenBank/DDBJ whole genome shotgun (WGS) entry which is preliminary data.</text>
</comment>
<dbReference type="AlphaFoldDB" id="A0A8H4QZE2"/>
<dbReference type="Proteomes" id="UP000521872">
    <property type="component" value="Unassembled WGS sequence"/>
</dbReference>
<feature type="compositionally biased region" description="Basic residues" evidence="1">
    <location>
        <begin position="232"/>
        <end position="242"/>
    </location>
</feature>
<feature type="compositionally biased region" description="Basic and acidic residues" evidence="1">
    <location>
        <begin position="146"/>
        <end position="163"/>
    </location>
</feature>
<proteinExistence type="predicted"/>
<evidence type="ECO:0000313" key="3">
    <source>
        <dbReference type="Proteomes" id="UP000521872"/>
    </source>
</evidence>
<protein>
    <submittedName>
        <fullName evidence="2">Uncharacterized protein</fullName>
    </submittedName>
</protein>
<evidence type="ECO:0000256" key="1">
    <source>
        <dbReference type="SAM" id="MobiDB-lite"/>
    </source>
</evidence>
<evidence type="ECO:0000313" key="2">
    <source>
        <dbReference type="EMBL" id="KAF4619465.1"/>
    </source>
</evidence>
<dbReference type="InterPro" id="IPR046521">
    <property type="entry name" value="DUF6698"/>
</dbReference>
<sequence>MSKTMREARSQDTNLMKTEINKALALDPDNKPIAPAIDEAKALRGWKHFEPAHALVPFKHKAQFLKRPTKYRTRAEAGKIKPRLSDLPSFLYPEDAVYRRRRRRDKGLFRGHAVIHALFGPSRDSWDALGDTAGRCTCCHPEEDDLHLSDDSETEQDHNEPARPGRAVSVPSTRNPPVCQPVPAPPPAPSPSSPPRPPVASLSASPQPQQPAPPRSRSPTPAQPPSPPPQVPKKRRLLRHHINATVDPEDDEEEPEAPSVQPKRSKAAKMPRQTRNKKKTA</sequence>
<accession>A0A8H4QZE2</accession>
<feature type="region of interest" description="Disordered" evidence="1">
    <location>
        <begin position="146"/>
        <end position="281"/>
    </location>
</feature>
<feature type="compositionally biased region" description="Pro residues" evidence="1">
    <location>
        <begin position="178"/>
        <end position="198"/>
    </location>
</feature>
<gene>
    <name evidence="2" type="ORF">D9613_004654</name>
</gene>
<keyword evidence="3" id="KW-1185">Reference proteome</keyword>
<feature type="compositionally biased region" description="Basic residues" evidence="1">
    <location>
        <begin position="263"/>
        <end position="281"/>
    </location>
</feature>
<dbReference type="Pfam" id="PF20414">
    <property type="entry name" value="DUF6698"/>
    <property type="match status" value="1"/>
</dbReference>
<organism evidence="2 3">
    <name type="scientific">Agrocybe pediades</name>
    <dbReference type="NCBI Taxonomy" id="84607"/>
    <lineage>
        <taxon>Eukaryota</taxon>
        <taxon>Fungi</taxon>
        <taxon>Dikarya</taxon>
        <taxon>Basidiomycota</taxon>
        <taxon>Agaricomycotina</taxon>
        <taxon>Agaricomycetes</taxon>
        <taxon>Agaricomycetidae</taxon>
        <taxon>Agaricales</taxon>
        <taxon>Agaricineae</taxon>
        <taxon>Strophariaceae</taxon>
        <taxon>Agrocybe</taxon>
    </lineage>
</organism>
<feature type="compositionally biased region" description="Pro residues" evidence="1">
    <location>
        <begin position="208"/>
        <end position="231"/>
    </location>
</feature>
<feature type="compositionally biased region" description="Acidic residues" evidence="1">
    <location>
        <begin position="247"/>
        <end position="256"/>
    </location>
</feature>
<name>A0A8H4QZE2_9AGAR</name>
<reference evidence="2 3" key="1">
    <citation type="submission" date="2019-12" db="EMBL/GenBank/DDBJ databases">
        <authorList>
            <person name="Floudas D."/>
            <person name="Bentzer J."/>
            <person name="Ahren D."/>
            <person name="Johansson T."/>
            <person name="Persson P."/>
            <person name="Tunlid A."/>
        </authorList>
    </citation>
    <scope>NUCLEOTIDE SEQUENCE [LARGE SCALE GENOMIC DNA]</scope>
    <source>
        <strain evidence="2 3">CBS 102.39</strain>
    </source>
</reference>
<dbReference type="EMBL" id="JAACJL010000016">
    <property type="protein sequence ID" value="KAF4619465.1"/>
    <property type="molecule type" value="Genomic_DNA"/>
</dbReference>